<dbReference type="Gene3D" id="3.90.1150.10">
    <property type="entry name" value="Aspartate Aminotransferase, domain 1"/>
    <property type="match status" value="1"/>
</dbReference>
<gene>
    <name evidence="5" type="ORF">DVK44_31115</name>
</gene>
<keyword evidence="5" id="KW-0808">Transferase</keyword>
<feature type="compositionally biased region" description="Polar residues" evidence="3">
    <location>
        <begin position="25"/>
        <end position="40"/>
    </location>
</feature>
<organism evidence="5 6">
    <name type="scientific">Streptomyces paludis</name>
    <dbReference type="NCBI Taxonomy" id="2282738"/>
    <lineage>
        <taxon>Bacteria</taxon>
        <taxon>Bacillati</taxon>
        <taxon>Actinomycetota</taxon>
        <taxon>Actinomycetes</taxon>
        <taxon>Kitasatosporales</taxon>
        <taxon>Streptomycetaceae</taxon>
        <taxon>Streptomyces</taxon>
    </lineage>
</organism>
<dbReference type="AlphaFoldDB" id="A0A345HXJ7"/>
<feature type="region of interest" description="Disordered" evidence="3">
    <location>
        <begin position="25"/>
        <end position="46"/>
    </location>
</feature>
<feature type="region of interest" description="Disordered" evidence="3">
    <location>
        <begin position="404"/>
        <end position="424"/>
    </location>
</feature>
<evidence type="ECO:0000313" key="6">
    <source>
        <dbReference type="Proteomes" id="UP000253868"/>
    </source>
</evidence>
<dbReference type="GO" id="GO:0030170">
    <property type="term" value="F:pyridoxal phosphate binding"/>
    <property type="evidence" value="ECO:0007669"/>
    <property type="project" value="InterPro"/>
</dbReference>
<proteinExistence type="predicted"/>
<accession>A0A345HXJ7</accession>
<dbReference type="PANTHER" id="PTHR42885">
    <property type="entry name" value="HISTIDINOL-PHOSPHATE AMINOTRANSFERASE-RELATED"/>
    <property type="match status" value="1"/>
</dbReference>
<dbReference type="RefSeq" id="WP_114663962.1">
    <property type="nucleotide sequence ID" value="NZ_CP031194.1"/>
</dbReference>
<evidence type="ECO:0000259" key="4">
    <source>
        <dbReference type="Pfam" id="PF00155"/>
    </source>
</evidence>
<evidence type="ECO:0000256" key="2">
    <source>
        <dbReference type="ARBA" id="ARBA00022898"/>
    </source>
</evidence>
<keyword evidence="5" id="KW-0032">Aminotransferase</keyword>
<keyword evidence="2" id="KW-0663">Pyridoxal phosphate</keyword>
<keyword evidence="6" id="KW-1185">Reference proteome</keyword>
<dbReference type="OrthoDB" id="9788272at2"/>
<comment type="cofactor">
    <cofactor evidence="1">
        <name>pyridoxal 5'-phosphate</name>
        <dbReference type="ChEBI" id="CHEBI:597326"/>
    </cofactor>
</comment>
<dbReference type="InterPro" id="IPR015422">
    <property type="entry name" value="PyrdxlP-dep_Trfase_small"/>
</dbReference>
<name>A0A345HXJ7_9ACTN</name>
<dbReference type="InterPro" id="IPR004839">
    <property type="entry name" value="Aminotransferase_I/II_large"/>
</dbReference>
<evidence type="ECO:0000256" key="3">
    <source>
        <dbReference type="SAM" id="MobiDB-lite"/>
    </source>
</evidence>
<reference evidence="6" key="1">
    <citation type="submission" date="2018-07" db="EMBL/GenBank/DDBJ databases">
        <authorList>
            <person name="Zhao J."/>
        </authorList>
    </citation>
    <scope>NUCLEOTIDE SEQUENCE [LARGE SCALE GENOMIC DNA]</scope>
    <source>
        <strain evidence="6">GSSD-12</strain>
    </source>
</reference>
<dbReference type="KEGG" id="spad:DVK44_31115"/>
<dbReference type="EMBL" id="CP031194">
    <property type="protein sequence ID" value="AXG81421.1"/>
    <property type="molecule type" value="Genomic_DNA"/>
</dbReference>
<dbReference type="InterPro" id="IPR015424">
    <property type="entry name" value="PyrdxlP-dep_Trfase"/>
</dbReference>
<dbReference type="GO" id="GO:0008483">
    <property type="term" value="F:transaminase activity"/>
    <property type="evidence" value="ECO:0007669"/>
    <property type="project" value="UniProtKB-KW"/>
</dbReference>
<dbReference type="Proteomes" id="UP000253868">
    <property type="component" value="Chromosome"/>
</dbReference>
<protein>
    <submittedName>
        <fullName evidence="5">Histidinol-phosphate aminotransferase family protein</fullName>
    </submittedName>
</protein>
<sequence>MSPSAETGLLHTTAHSPSWAMLSRLSPTDSAEASPEQSGRVTPYGRAEPVQERVDFCIPCNPYFPTPDMFNRMRGSLESILKYYPSDADTVTSELCTVLGLNPQTVAMGNGSTELITWIDHLLVKESLAIPIPTFGRWTDQPLETGKRVDMYPLQEDQDFTLDLREYVRFIRQRGSKVAVICNPNNPDGGYLRRHQVLWLLDELSDLDLVIVDESFIDFVDAEKSPSVADEAAIRSNVIVLKSLGKNFGLHGIRFGYLVANPALAAKVRKRLPKWNLNSFAESVVFMIKEYGVEYHQSLALLARDRANMSQALAAVPDLIVFLSQGNFLLVKLPDGVDGVALRDRLLTQYGIFIRECGNKLGSSSQFVRLVVRPHDDVQRLLTALKACLPAGPTGLARADQTFQTGGQHTGHHTMSSLPALTAR</sequence>
<evidence type="ECO:0000313" key="5">
    <source>
        <dbReference type="EMBL" id="AXG81421.1"/>
    </source>
</evidence>
<dbReference type="SUPFAM" id="SSF53383">
    <property type="entry name" value="PLP-dependent transferases"/>
    <property type="match status" value="1"/>
</dbReference>
<evidence type="ECO:0000256" key="1">
    <source>
        <dbReference type="ARBA" id="ARBA00001933"/>
    </source>
</evidence>
<dbReference type="PANTHER" id="PTHR42885:SF1">
    <property type="entry name" value="THREONINE-PHOSPHATE DECARBOXYLASE"/>
    <property type="match status" value="1"/>
</dbReference>
<feature type="domain" description="Aminotransferase class I/classII large" evidence="4">
    <location>
        <begin position="74"/>
        <end position="385"/>
    </location>
</feature>
<dbReference type="InterPro" id="IPR015421">
    <property type="entry name" value="PyrdxlP-dep_Trfase_major"/>
</dbReference>
<dbReference type="CDD" id="cd00609">
    <property type="entry name" value="AAT_like"/>
    <property type="match status" value="1"/>
</dbReference>
<dbReference type="Pfam" id="PF00155">
    <property type="entry name" value="Aminotran_1_2"/>
    <property type="match status" value="1"/>
</dbReference>
<dbReference type="Gene3D" id="3.40.640.10">
    <property type="entry name" value="Type I PLP-dependent aspartate aminotransferase-like (Major domain)"/>
    <property type="match status" value="1"/>
</dbReference>